<dbReference type="HOGENOM" id="CLU_3399202_0_0_6"/>
<proteinExistence type="predicted"/>
<dbReference type="KEGG" id="xfa:XF_2623"/>
<accession>Q9PA95</accession>
<reference evidence="1 2" key="1">
    <citation type="journal article" date="2000" name="Nature">
        <title>The genome sequence of the plant pathogen Xylella fastidiosa.</title>
        <authorList>
            <person name="Simpson A.J."/>
            <person name="Reinach F.C."/>
            <person name="Arruda P."/>
            <person name="Abreu F.A."/>
            <person name="Acencio M."/>
            <person name="Alvarenga R."/>
            <person name="Alves L.M."/>
            <person name="Araya J.E."/>
            <person name="Baia G.S."/>
            <person name="Baptista C.S."/>
            <person name="Barros M.H."/>
            <person name="Bonaccorsi E.D."/>
            <person name="Bordin S."/>
            <person name="Bove J.M."/>
            <person name="Briones M.R."/>
            <person name="Bueno M.R."/>
            <person name="Camargo A.A."/>
            <person name="Camargo L.E."/>
            <person name="Carraro D.M."/>
            <person name="Carrer H."/>
            <person name="Colauto N.B."/>
            <person name="Colombo C."/>
            <person name="Costa F.F."/>
            <person name="Costa M.C."/>
            <person name="Costa-Neto C.M."/>
            <person name="Coutinho L.L."/>
            <person name="Cristofani M."/>
            <person name="Dias-Neto E."/>
            <person name="Docena C."/>
            <person name="El-Dorry H."/>
            <person name="Facincani A.P."/>
            <person name="Ferreira A.J."/>
            <person name="Ferreira V.C."/>
            <person name="Ferro J.A."/>
            <person name="Fraga J.S."/>
            <person name="Franca S.C."/>
            <person name="Franco M.C."/>
            <person name="Frohme M."/>
            <person name="Furlan L.R."/>
            <person name="Garnier M."/>
            <person name="Goldman G.H."/>
            <person name="Goldman M.H."/>
            <person name="Gomes S.L."/>
            <person name="Gruber A."/>
            <person name="Ho P.L."/>
            <person name="Hoheisel J.D."/>
            <person name="Junqueira M.L."/>
            <person name="Kemper E.L."/>
            <person name="Kitajima J.P."/>
            <person name="Krieger J.E."/>
            <person name="Kuramae E.E."/>
            <person name="Laigret F."/>
            <person name="Lambais M.R."/>
            <person name="Leite L.C."/>
            <person name="Lemos E.G."/>
            <person name="Lemos M.V."/>
            <person name="Lopes S.A."/>
            <person name="Lopes C.R."/>
            <person name="Machado J.A."/>
            <person name="Machado M.A."/>
            <person name="Madeira A.M."/>
            <person name="Madeira H.M."/>
            <person name="Marino C.L."/>
            <person name="Marques M.V."/>
            <person name="Martins E.A."/>
            <person name="Martins E.M."/>
            <person name="Matsukuma A.Y."/>
            <person name="Menck C.F."/>
            <person name="Miracca E.C."/>
            <person name="Miyaki C.Y."/>
            <person name="Monteriro-Vitorello C.B."/>
            <person name="Moon D.H."/>
            <person name="Nagai M.A."/>
            <person name="Nascimento A.L."/>
            <person name="Netto L.E."/>
            <person name="Nhani A.Jr."/>
            <person name="Nobrega F.G."/>
            <person name="Nunes L.R."/>
            <person name="Oliveira M.A."/>
            <person name="de Oliveira M.C."/>
            <person name="de Oliveira R.C."/>
            <person name="Palmieri D.A."/>
            <person name="Paris A."/>
            <person name="Peixoto B.R."/>
            <person name="Pereira G.A."/>
            <person name="Pereira H.A.Jr."/>
            <person name="Pesquero J.B."/>
            <person name="Quaggio R.B."/>
            <person name="Roberto P.G."/>
            <person name="Rodrigues V."/>
            <person name="de M Rosa A.J."/>
            <person name="de Rosa V.E.Jr."/>
            <person name="de Sa R.G."/>
            <person name="Santelli R.V."/>
            <person name="Sawasaki H.E."/>
            <person name="da Silva A.C."/>
            <person name="da Silva A.M."/>
            <person name="da Silva F.R."/>
            <person name="da Silva W.A.Jr."/>
            <person name="da Silveira J.F."/>
            <person name="Silvestri M.L."/>
            <person name="Siqueira W.J."/>
            <person name="de Souza A.A."/>
            <person name="de Souza A.P."/>
            <person name="Terenzi M.F."/>
            <person name="Truffi D."/>
            <person name="Tsai S.M."/>
            <person name="Tsuhako M.H."/>
            <person name="Vallada H."/>
            <person name="Van Sluys M.A."/>
            <person name="Verjovski-Almeida S."/>
            <person name="Vettore A.L."/>
            <person name="Zago M.A."/>
            <person name="Zatz M."/>
            <person name="Meidanis J."/>
            <person name="Setubal J.C."/>
        </authorList>
    </citation>
    <scope>NUCLEOTIDE SEQUENCE [LARGE SCALE GENOMIC DNA]</scope>
    <source>
        <strain evidence="1 2">9a5c</strain>
    </source>
</reference>
<dbReference type="PIR" id="H82533">
    <property type="entry name" value="H82533"/>
</dbReference>
<gene>
    <name evidence="1" type="ordered locus">XF_2623</name>
</gene>
<evidence type="ECO:0000313" key="1">
    <source>
        <dbReference type="EMBL" id="AAF85420.1"/>
    </source>
</evidence>
<evidence type="ECO:0000313" key="2">
    <source>
        <dbReference type="Proteomes" id="UP000000812"/>
    </source>
</evidence>
<organism evidence="1 2">
    <name type="scientific">Xylella fastidiosa (strain 9a5c)</name>
    <dbReference type="NCBI Taxonomy" id="160492"/>
    <lineage>
        <taxon>Bacteria</taxon>
        <taxon>Pseudomonadati</taxon>
        <taxon>Pseudomonadota</taxon>
        <taxon>Gammaproteobacteria</taxon>
        <taxon>Lysobacterales</taxon>
        <taxon>Lysobacteraceae</taxon>
        <taxon>Xylella</taxon>
    </lineage>
</organism>
<sequence>MDQYVSLDVVFSEAARWGYLGVQVWPWFFLY</sequence>
<protein>
    <submittedName>
        <fullName evidence="1">Uncharacterized protein</fullName>
    </submittedName>
</protein>
<name>Q9PA95_XYLFA</name>
<dbReference type="Proteomes" id="UP000000812">
    <property type="component" value="Chromosome"/>
</dbReference>
<dbReference type="AlphaFoldDB" id="Q9PA95"/>
<dbReference type="EMBL" id="AE003849">
    <property type="protein sequence ID" value="AAF85420.1"/>
    <property type="molecule type" value="Genomic_DNA"/>
</dbReference>